<proteinExistence type="inferred from homology"/>
<evidence type="ECO:0000256" key="10">
    <source>
        <dbReference type="RuleBase" id="RU003732"/>
    </source>
</evidence>
<accession>A0A5N4AWX0</accession>
<dbReference type="Pfam" id="PF00209">
    <property type="entry name" value="SNF"/>
    <property type="match status" value="1"/>
</dbReference>
<feature type="disulfide bond" evidence="9">
    <location>
        <begin position="140"/>
        <end position="149"/>
    </location>
</feature>
<dbReference type="PRINTS" id="PR00176">
    <property type="entry name" value="NANEUSMPORT"/>
</dbReference>
<comment type="similarity">
    <text evidence="2 10">Belongs to the sodium:neurotransmitter symporter (SNF) (TC 2.A.22) family.</text>
</comment>
<dbReference type="GO" id="GO:0015187">
    <property type="term" value="F:glycine transmembrane transporter activity"/>
    <property type="evidence" value="ECO:0007669"/>
    <property type="project" value="TreeGrafter"/>
</dbReference>
<evidence type="ECO:0000256" key="6">
    <source>
        <dbReference type="ARBA" id="ARBA00022989"/>
    </source>
</evidence>
<keyword evidence="8" id="KW-0479">Metal-binding</keyword>
<evidence type="ECO:0000256" key="5">
    <source>
        <dbReference type="ARBA" id="ARBA00022847"/>
    </source>
</evidence>
<feature type="transmembrane region" description="Helical" evidence="11">
    <location>
        <begin position="343"/>
        <end position="368"/>
    </location>
</feature>
<gene>
    <name evidence="12" type="ORF">PPYR_04015</name>
</gene>
<evidence type="ECO:0000256" key="4">
    <source>
        <dbReference type="ARBA" id="ARBA00022692"/>
    </source>
</evidence>
<evidence type="ECO:0000256" key="3">
    <source>
        <dbReference type="ARBA" id="ARBA00022448"/>
    </source>
</evidence>
<feature type="transmembrane region" description="Helical" evidence="11">
    <location>
        <begin position="100"/>
        <end position="129"/>
    </location>
</feature>
<feature type="binding site" evidence="8">
    <location>
        <position position="41"/>
    </location>
    <ligand>
        <name>Na(+)</name>
        <dbReference type="ChEBI" id="CHEBI:29101"/>
        <label>1</label>
    </ligand>
</feature>
<feature type="binding site" evidence="8">
    <location>
        <position position="36"/>
    </location>
    <ligand>
        <name>Na(+)</name>
        <dbReference type="ChEBI" id="CHEBI:29101"/>
        <label>1</label>
    </ligand>
</feature>
<dbReference type="GO" id="GO:0046872">
    <property type="term" value="F:metal ion binding"/>
    <property type="evidence" value="ECO:0007669"/>
    <property type="project" value="UniProtKB-KW"/>
</dbReference>
<comment type="caution">
    <text evidence="12">The sequence shown here is derived from an EMBL/GenBank/DDBJ whole genome shotgun (WGS) entry which is preliminary data.</text>
</comment>
<feature type="transmembrane region" description="Helical" evidence="11">
    <location>
        <begin position="314"/>
        <end position="331"/>
    </location>
</feature>
<evidence type="ECO:0000256" key="11">
    <source>
        <dbReference type="SAM" id="Phobius"/>
    </source>
</evidence>
<evidence type="ECO:0000256" key="7">
    <source>
        <dbReference type="ARBA" id="ARBA00023136"/>
    </source>
</evidence>
<dbReference type="InParanoid" id="A0A5N4AWX0"/>
<feature type="binding site" evidence="8">
    <location>
        <position position="418"/>
    </location>
    <ligand>
        <name>Na(+)</name>
        <dbReference type="ChEBI" id="CHEBI:29101"/>
        <label>1</label>
    </ligand>
</feature>
<dbReference type="PROSITE" id="PS50267">
    <property type="entry name" value="NA_NEUROTRAN_SYMP_3"/>
    <property type="match status" value="1"/>
</dbReference>
<dbReference type="GO" id="GO:0005886">
    <property type="term" value="C:plasma membrane"/>
    <property type="evidence" value="ECO:0007669"/>
    <property type="project" value="TreeGrafter"/>
</dbReference>
<sequence>MKEKAIETKSEVDEVVPERSRWSSPLEFVVSCLGYAVGIGNVWRFPYLCYRNGGGVFVLIYLLMVILMGMPIFLLELVIGQYSGLGPDQCFSRIAPIFSGLGYCTLVVIYLVTVYYMVIIAWSVFYFFASFRTELGWGSCDHEFNTKGCFDAIADESCGLNATFYNYKCTSVAELCSEYNFDHMVNRTYCGLQNGTEVHISTIINRTLSSEEYFSQFVLGINGATWENFGEFRWQLFLCLLFSWIVGYFCVIRGIKSSGKAAYFTALFPYVILTALVIRGATLEGAVDGILHYITPKWEMLGDVDVWGSAASQTFYSFGISCGSLITLASYNNFKNNCMKDVVIIAAANLFTSIYAGLAIFAMLGFLAKQLDVPIENVATDGPGLAFVAYPEALLRIPIPQLWSVLFFFMVIILGLGSQFAGIEAVSVTILDKWPHLRKRQYLVQIGICLSCFILAIPMCFSGGIYIFTLLEWNTASWAILLIGLGEIVSVSWAYGCRRFLQHMKDMTISMPKLVYWYWWVCWVIVTPLTLIGVFTFQMVIFAPALYEDYIFPEWANMIGILIGVSTLAPLPIFAIYSYFTKPYTGMEWFKPTKEWGPQSDTSESVVNLTRCTSGSIRSSYDSGITVAMAS</sequence>
<dbReference type="InterPro" id="IPR037272">
    <property type="entry name" value="SNS_sf"/>
</dbReference>
<dbReference type="OrthoDB" id="6581954at2759"/>
<feature type="binding site" evidence="8">
    <location>
        <position position="34"/>
    </location>
    <ligand>
        <name>Na(+)</name>
        <dbReference type="ChEBI" id="CHEBI:29101"/>
        <label>1</label>
    </ligand>
</feature>
<dbReference type="GO" id="GO:0015179">
    <property type="term" value="F:L-amino acid transmembrane transporter activity"/>
    <property type="evidence" value="ECO:0007669"/>
    <property type="project" value="TreeGrafter"/>
</dbReference>
<keyword evidence="6 11" id="KW-1133">Transmembrane helix</keyword>
<evidence type="ECO:0000256" key="8">
    <source>
        <dbReference type="PIRSR" id="PIRSR600175-1"/>
    </source>
</evidence>
<organism evidence="12 13">
    <name type="scientific">Photinus pyralis</name>
    <name type="common">Common eastern firefly</name>
    <name type="synonym">Lampyris pyralis</name>
    <dbReference type="NCBI Taxonomy" id="7054"/>
    <lineage>
        <taxon>Eukaryota</taxon>
        <taxon>Metazoa</taxon>
        <taxon>Ecdysozoa</taxon>
        <taxon>Arthropoda</taxon>
        <taxon>Hexapoda</taxon>
        <taxon>Insecta</taxon>
        <taxon>Pterygota</taxon>
        <taxon>Neoptera</taxon>
        <taxon>Endopterygota</taxon>
        <taxon>Coleoptera</taxon>
        <taxon>Polyphaga</taxon>
        <taxon>Elateriformia</taxon>
        <taxon>Elateroidea</taxon>
        <taxon>Lampyridae</taxon>
        <taxon>Lampyrinae</taxon>
        <taxon>Photinus</taxon>
    </lineage>
</organism>
<dbReference type="SUPFAM" id="SSF161070">
    <property type="entry name" value="SNF-like"/>
    <property type="match status" value="1"/>
</dbReference>
<evidence type="ECO:0000256" key="1">
    <source>
        <dbReference type="ARBA" id="ARBA00004141"/>
    </source>
</evidence>
<dbReference type="PANTHER" id="PTHR11616:SF236">
    <property type="entry name" value="TRANSPORTER"/>
    <property type="match status" value="1"/>
</dbReference>
<reference evidence="12 13" key="1">
    <citation type="journal article" date="2018" name="Elife">
        <title>Firefly genomes illuminate parallel origins of bioluminescence in beetles.</title>
        <authorList>
            <person name="Fallon T.R."/>
            <person name="Lower S.E."/>
            <person name="Chang C.H."/>
            <person name="Bessho-Uehara M."/>
            <person name="Martin G.J."/>
            <person name="Bewick A.J."/>
            <person name="Behringer M."/>
            <person name="Debat H.J."/>
            <person name="Wong I."/>
            <person name="Day J.C."/>
            <person name="Suvorov A."/>
            <person name="Silva C.J."/>
            <person name="Stanger-Hall K.F."/>
            <person name="Hall D.W."/>
            <person name="Schmitz R.J."/>
            <person name="Nelson D.R."/>
            <person name="Lewis S.M."/>
            <person name="Shigenobu S."/>
            <person name="Bybee S.M."/>
            <person name="Larracuente A.M."/>
            <person name="Oba Y."/>
            <person name="Weng J.K."/>
        </authorList>
    </citation>
    <scope>NUCLEOTIDE SEQUENCE [LARGE SCALE GENOMIC DNA]</scope>
    <source>
        <strain evidence="12">1611_PpyrPB1</strain>
        <tissue evidence="12">Whole body</tissue>
    </source>
</reference>
<feature type="binding site" evidence="8">
    <location>
        <position position="37"/>
    </location>
    <ligand>
        <name>Na(+)</name>
        <dbReference type="ChEBI" id="CHEBI:29101"/>
        <label>1</label>
    </ligand>
</feature>
<keyword evidence="5 10" id="KW-0769">Symport</keyword>
<keyword evidence="9" id="KW-1015">Disulfide bond</keyword>
<feature type="transmembrane region" description="Helical" evidence="11">
    <location>
        <begin position="475"/>
        <end position="496"/>
    </location>
</feature>
<dbReference type="GO" id="GO:0089718">
    <property type="term" value="P:amino acid import across plasma membrane"/>
    <property type="evidence" value="ECO:0007669"/>
    <property type="project" value="TreeGrafter"/>
</dbReference>
<dbReference type="PANTHER" id="PTHR11616">
    <property type="entry name" value="SODIUM/CHLORIDE DEPENDENT TRANSPORTER"/>
    <property type="match status" value="1"/>
</dbReference>
<dbReference type="EMBL" id="VVIM01000002">
    <property type="protein sequence ID" value="KAB0801829.1"/>
    <property type="molecule type" value="Genomic_DNA"/>
</dbReference>
<keyword evidence="3 10" id="KW-0813">Transport</keyword>
<comment type="subcellular location">
    <subcellularLocation>
        <location evidence="1">Membrane</location>
        <topology evidence="1">Multi-pass membrane protein</topology>
    </subcellularLocation>
</comment>
<feature type="transmembrane region" description="Helical" evidence="11">
    <location>
        <begin position="405"/>
        <end position="431"/>
    </location>
</feature>
<feature type="transmembrane region" description="Helical" evidence="11">
    <location>
        <begin position="517"/>
        <end position="543"/>
    </location>
</feature>
<evidence type="ECO:0000313" key="12">
    <source>
        <dbReference type="EMBL" id="KAB0801829.1"/>
    </source>
</evidence>
<name>A0A5N4AWX0_PHOPY</name>
<dbReference type="InterPro" id="IPR000175">
    <property type="entry name" value="Na/ntran_symport"/>
</dbReference>
<evidence type="ECO:0000256" key="9">
    <source>
        <dbReference type="PIRSR" id="PIRSR600175-2"/>
    </source>
</evidence>
<feature type="transmembrane region" description="Helical" evidence="11">
    <location>
        <begin position="443"/>
        <end position="469"/>
    </location>
</feature>
<keyword evidence="13" id="KW-1185">Reference proteome</keyword>
<dbReference type="Proteomes" id="UP000327044">
    <property type="component" value="Unassembled WGS sequence"/>
</dbReference>
<protein>
    <recommendedName>
        <fullName evidence="10">Transporter</fullName>
    </recommendedName>
</protein>
<feature type="binding site" evidence="8">
    <location>
        <position position="349"/>
    </location>
    <ligand>
        <name>Na(+)</name>
        <dbReference type="ChEBI" id="CHEBI:29101"/>
        <label>1</label>
    </ligand>
</feature>
<keyword evidence="8" id="KW-0915">Sodium</keyword>
<evidence type="ECO:0000256" key="2">
    <source>
        <dbReference type="ARBA" id="ARBA00006459"/>
    </source>
</evidence>
<dbReference type="PROSITE" id="PS00610">
    <property type="entry name" value="NA_NEUROTRAN_SYMP_1"/>
    <property type="match status" value="1"/>
</dbReference>
<keyword evidence="4 10" id="KW-0812">Transmembrane</keyword>
<feature type="binding site" evidence="8">
    <location>
        <position position="414"/>
    </location>
    <ligand>
        <name>Na(+)</name>
        <dbReference type="ChEBI" id="CHEBI:29101"/>
        <label>1</label>
    </ligand>
</feature>
<evidence type="ECO:0000313" key="13">
    <source>
        <dbReference type="Proteomes" id="UP000327044"/>
    </source>
</evidence>
<dbReference type="AlphaFoldDB" id="A0A5N4AWX0"/>
<dbReference type="GO" id="GO:0005283">
    <property type="term" value="F:amino acid:sodium symporter activity"/>
    <property type="evidence" value="ECO:0007669"/>
    <property type="project" value="TreeGrafter"/>
</dbReference>
<feature type="transmembrane region" description="Helical" evidence="11">
    <location>
        <begin position="58"/>
        <end position="79"/>
    </location>
</feature>
<feature type="transmembrane region" description="Helical" evidence="11">
    <location>
        <begin position="234"/>
        <end position="255"/>
    </location>
</feature>
<feature type="binding site" evidence="8">
    <location>
        <position position="317"/>
    </location>
    <ligand>
        <name>Na(+)</name>
        <dbReference type="ChEBI" id="CHEBI:29101"/>
        <label>1</label>
    </ligand>
</feature>
<feature type="transmembrane region" description="Helical" evidence="11">
    <location>
        <begin position="28"/>
        <end position="46"/>
    </location>
</feature>
<feature type="transmembrane region" description="Helical" evidence="11">
    <location>
        <begin position="555"/>
        <end position="580"/>
    </location>
</feature>
<feature type="transmembrane region" description="Helical" evidence="11">
    <location>
        <begin position="267"/>
        <end position="294"/>
    </location>
</feature>
<keyword evidence="7 11" id="KW-0472">Membrane</keyword>